<dbReference type="RefSeq" id="WP_378217256.1">
    <property type="nucleotide sequence ID" value="NZ_JBHRTK010000001.1"/>
</dbReference>
<keyword evidence="2" id="KW-0328">Glycosyltransferase</keyword>
<name>A0ABV7K7S5_9HYPH</name>
<keyword evidence="2" id="KW-0808">Transferase</keyword>
<dbReference type="CDD" id="cd06223">
    <property type="entry name" value="PRTases_typeI"/>
    <property type="match status" value="1"/>
</dbReference>
<dbReference type="Pfam" id="PF00156">
    <property type="entry name" value="Pribosyltran"/>
    <property type="match status" value="1"/>
</dbReference>
<protein>
    <submittedName>
        <fullName evidence="2">Phosphoribosyltransferase</fullName>
    </submittedName>
</protein>
<keyword evidence="3" id="KW-1185">Reference proteome</keyword>
<comment type="caution">
    <text evidence="2">The sequence shown here is derived from an EMBL/GenBank/DDBJ whole genome shotgun (WGS) entry which is preliminary data.</text>
</comment>
<dbReference type="Proteomes" id="UP001595583">
    <property type="component" value="Unassembled WGS sequence"/>
</dbReference>
<sequence>MSSSIPDDVAVVLGRGQKFWDRADAGRRLARALIGFADTQPLVLALPRGGVPVAFEVAKVLHAPLDVLLVRKIRAPGHPEYGIGAVVDGADPLFVLNEEAMNTVRPTQQYVEAEKRRQLEVIENRRKLYFGDRPAIPVDGRTVIVIDDGIATGGTVRVALKALRRNGATRIVLAVPVAHPESLRRVAKDADETICLATPDPFVAVGKHYETFDQTSDEDVIGLLREGEA</sequence>
<dbReference type="GO" id="GO:0016757">
    <property type="term" value="F:glycosyltransferase activity"/>
    <property type="evidence" value="ECO:0007669"/>
    <property type="project" value="UniProtKB-KW"/>
</dbReference>
<dbReference type="Gene3D" id="3.40.50.2020">
    <property type="match status" value="1"/>
</dbReference>
<proteinExistence type="predicted"/>
<dbReference type="Gene3D" id="3.30.1310.20">
    <property type="entry name" value="PRTase-like"/>
    <property type="match status" value="1"/>
</dbReference>
<dbReference type="SUPFAM" id="SSF53271">
    <property type="entry name" value="PRTase-like"/>
    <property type="match status" value="1"/>
</dbReference>
<dbReference type="EMBL" id="JBHRTK010000001">
    <property type="protein sequence ID" value="MFC3204608.1"/>
    <property type="molecule type" value="Genomic_DNA"/>
</dbReference>
<dbReference type="InterPro" id="IPR029057">
    <property type="entry name" value="PRTase-like"/>
</dbReference>
<evidence type="ECO:0000313" key="2">
    <source>
        <dbReference type="EMBL" id="MFC3204608.1"/>
    </source>
</evidence>
<evidence type="ECO:0000259" key="1">
    <source>
        <dbReference type="Pfam" id="PF00156"/>
    </source>
</evidence>
<gene>
    <name evidence="2" type="ORF">ACFOHJ_00030</name>
</gene>
<feature type="domain" description="Phosphoribosyltransferase" evidence="1">
    <location>
        <begin position="24"/>
        <end position="197"/>
    </location>
</feature>
<organism evidence="2 3">
    <name type="scientific">Aquamicrobium soli</name>
    <dbReference type="NCBI Taxonomy" id="1811518"/>
    <lineage>
        <taxon>Bacteria</taxon>
        <taxon>Pseudomonadati</taxon>
        <taxon>Pseudomonadota</taxon>
        <taxon>Alphaproteobacteria</taxon>
        <taxon>Hyphomicrobiales</taxon>
        <taxon>Phyllobacteriaceae</taxon>
        <taxon>Aquamicrobium</taxon>
    </lineage>
</organism>
<evidence type="ECO:0000313" key="3">
    <source>
        <dbReference type="Proteomes" id="UP001595583"/>
    </source>
</evidence>
<dbReference type="InterPro" id="IPR000836">
    <property type="entry name" value="PRTase_dom"/>
</dbReference>
<accession>A0ABV7K7S5</accession>
<reference evidence="3" key="1">
    <citation type="journal article" date="2019" name="Int. J. Syst. Evol. Microbiol.">
        <title>The Global Catalogue of Microorganisms (GCM) 10K type strain sequencing project: providing services to taxonomists for standard genome sequencing and annotation.</title>
        <authorList>
            <consortium name="The Broad Institute Genomics Platform"/>
            <consortium name="The Broad Institute Genome Sequencing Center for Infectious Disease"/>
            <person name="Wu L."/>
            <person name="Ma J."/>
        </authorList>
    </citation>
    <scope>NUCLEOTIDE SEQUENCE [LARGE SCALE GENOMIC DNA]</scope>
    <source>
        <strain evidence="3">KCTC 52165</strain>
    </source>
</reference>